<evidence type="ECO:0000256" key="3">
    <source>
        <dbReference type="ARBA" id="ARBA00022989"/>
    </source>
</evidence>
<evidence type="ECO:0000313" key="8">
    <source>
        <dbReference type="Proteomes" id="UP001300502"/>
    </source>
</evidence>
<dbReference type="GO" id="GO:0016095">
    <property type="term" value="P:polyprenol catabolic process"/>
    <property type="evidence" value="ECO:0007669"/>
    <property type="project" value="TreeGrafter"/>
</dbReference>
<feature type="domain" description="3-oxo-5-alpha-steroid 4-dehydrogenase C-terminal" evidence="6">
    <location>
        <begin position="141"/>
        <end position="238"/>
    </location>
</feature>
<feature type="transmembrane region" description="Helical" evidence="5">
    <location>
        <begin position="107"/>
        <end position="126"/>
    </location>
</feature>
<evidence type="ECO:0000313" key="7">
    <source>
        <dbReference type="EMBL" id="KAK4526451.1"/>
    </source>
</evidence>
<dbReference type="AlphaFoldDB" id="A0AAV9IGT4"/>
<accession>A0AAV9IGT4</accession>
<evidence type="ECO:0000256" key="4">
    <source>
        <dbReference type="ARBA" id="ARBA00023136"/>
    </source>
</evidence>
<feature type="transmembrane region" description="Helical" evidence="5">
    <location>
        <begin position="40"/>
        <end position="61"/>
    </location>
</feature>
<keyword evidence="4 5" id="KW-0472">Membrane</keyword>
<comment type="subcellular location">
    <subcellularLocation>
        <location evidence="1">Endomembrane system</location>
        <topology evidence="1">Multi-pass membrane protein</topology>
    </subcellularLocation>
</comment>
<dbReference type="PANTHER" id="PTHR14624:SF0">
    <property type="entry name" value="POLYPRENOL REDUCTASE"/>
    <property type="match status" value="1"/>
</dbReference>
<name>A0AAV9IGT4_9RHOD</name>
<keyword evidence="2 5" id="KW-0812">Transmembrane</keyword>
<sequence>MISYGRVLDSLERENDMSWNDNGVIPKWLYDVIVSPRIDYRTGFCSFYAIGCIVSLGLLCYRPHNCISSRWKEQDCLPLLLFLLHTSRRLYETLYVHIYSKRRMHSLHWLAGASYYLLTALTFGGLPTKEPCYCGNRFSSRKWFVLCVFVASKVQQYDCHRHLAQGRRDGNHKERYFIPYRGLFRYMTCPHYLLEMIIYGCLVLCVGCTRNSLVNFCFVVLNLSSRWVDTRRWYANYFGRHVGFR</sequence>
<dbReference type="GO" id="GO:0005783">
    <property type="term" value="C:endoplasmic reticulum"/>
    <property type="evidence" value="ECO:0007669"/>
    <property type="project" value="TreeGrafter"/>
</dbReference>
<comment type="caution">
    <text evidence="7">The sequence shown here is derived from an EMBL/GenBank/DDBJ whole genome shotgun (WGS) entry which is preliminary data.</text>
</comment>
<protein>
    <recommendedName>
        <fullName evidence="6">3-oxo-5-alpha-steroid 4-dehydrogenase C-terminal domain-containing protein</fullName>
    </recommendedName>
</protein>
<feature type="transmembrane region" description="Helical" evidence="5">
    <location>
        <begin position="196"/>
        <end position="223"/>
    </location>
</feature>
<dbReference type="InterPro" id="IPR001104">
    <property type="entry name" value="3-oxo-5_a-steroid_4-DH_C"/>
</dbReference>
<dbReference type="InterPro" id="IPR039698">
    <property type="entry name" value="Dfg10/SRD5A3"/>
</dbReference>
<dbReference type="PANTHER" id="PTHR14624">
    <property type="entry name" value="DFG10 PROTEIN"/>
    <property type="match status" value="1"/>
</dbReference>
<organism evidence="7 8">
    <name type="scientific">Galdieria yellowstonensis</name>
    <dbReference type="NCBI Taxonomy" id="3028027"/>
    <lineage>
        <taxon>Eukaryota</taxon>
        <taxon>Rhodophyta</taxon>
        <taxon>Bangiophyceae</taxon>
        <taxon>Galdieriales</taxon>
        <taxon>Galdieriaceae</taxon>
        <taxon>Galdieria</taxon>
    </lineage>
</organism>
<proteinExistence type="predicted"/>
<dbReference type="GO" id="GO:0006488">
    <property type="term" value="P:dolichol-linked oligosaccharide biosynthetic process"/>
    <property type="evidence" value="ECO:0007669"/>
    <property type="project" value="InterPro"/>
</dbReference>
<dbReference type="GO" id="GO:0003865">
    <property type="term" value="F:3-oxo-5-alpha-steroid 4-dehydrogenase activity"/>
    <property type="evidence" value="ECO:0007669"/>
    <property type="project" value="TreeGrafter"/>
</dbReference>
<reference evidence="7 8" key="1">
    <citation type="submission" date="2022-07" db="EMBL/GenBank/DDBJ databases">
        <title>Genome-wide signatures of adaptation to extreme environments.</title>
        <authorList>
            <person name="Cho C.H."/>
            <person name="Yoon H.S."/>
        </authorList>
    </citation>
    <scope>NUCLEOTIDE SEQUENCE [LARGE SCALE GENOMIC DNA]</scope>
    <source>
        <strain evidence="7 8">108.79 E11</strain>
    </source>
</reference>
<evidence type="ECO:0000256" key="5">
    <source>
        <dbReference type="SAM" id="Phobius"/>
    </source>
</evidence>
<evidence type="ECO:0000256" key="1">
    <source>
        <dbReference type="ARBA" id="ARBA00004127"/>
    </source>
</evidence>
<keyword evidence="8" id="KW-1185">Reference proteome</keyword>
<gene>
    <name evidence="7" type="ORF">GAYE_SCF24G4367</name>
</gene>
<evidence type="ECO:0000256" key="2">
    <source>
        <dbReference type="ARBA" id="ARBA00022692"/>
    </source>
</evidence>
<dbReference type="Pfam" id="PF02544">
    <property type="entry name" value="Steroid_dh"/>
    <property type="match status" value="1"/>
</dbReference>
<dbReference type="Proteomes" id="UP001300502">
    <property type="component" value="Unassembled WGS sequence"/>
</dbReference>
<dbReference type="EMBL" id="JANCYU010000040">
    <property type="protein sequence ID" value="KAK4526451.1"/>
    <property type="molecule type" value="Genomic_DNA"/>
</dbReference>
<keyword evidence="3 5" id="KW-1133">Transmembrane helix</keyword>
<dbReference type="PROSITE" id="PS50244">
    <property type="entry name" value="S5A_REDUCTASE"/>
    <property type="match status" value="1"/>
</dbReference>
<evidence type="ECO:0000259" key="6">
    <source>
        <dbReference type="Pfam" id="PF02544"/>
    </source>
</evidence>